<protein>
    <submittedName>
        <fullName evidence="1">Uncharacterized protein</fullName>
    </submittedName>
</protein>
<dbReference type="EMBL" id="JAQOSQ010000016">
    <property type="protein sequence ID" value="MDJ1184523.1"/>
    <property type="molecule type" value="Genomic_DNA"/>
</dbReference>
<reference evidence="1 2" key="1">
    <citation type="submission" date="2023-01" db="EMBL/GenBank/DDBJ databases">
        <title>Novel diversity within Roseofilum (Cyanobacteria; Desertifilaceae) from marine benthic mats with descriptions of four novel species.</title>
        <authorList>
            <person name="Wang Y."/>
            <person name="Berthold D.E."/>
            <person name="Hu J."/>
            <person name="Lefler F.W."/>
            <person name="Laughinghouse H.D. IV."/>
        </authorList>
    </citation>
    <scope>NUCLEOTIDE SEQUENCE [LARGE SCALE GENOMIC DNA]</scope>
    <source>
        <strain evidence="1 2">BLCC-M143</strain>
    </source>
</reference>
<name>A0ABT7C1W9_9CYAN</name>
<dbReference type="RefSeq" id="WP_283759179.1">
    <property type="nucleotide sequence ID" value="NZ_JAQOSQ010000016.1"/>
</dbReference>
<gene>
    <name evidence="1" type="ORF">PMH09_15155</name>
</gene>
<dbReference type="Proteomes" id="UP001232992">
    <property type="component" value="Unassembled WGS sequence"/>
</dbReference>
<organism evidence="1 2">
    <name type="scientific">Roseofilum casamattae BLCC-M143</name>
    <dbReference type="NCBI Taxonomy" id="3022442"/>
    <lineage>
        <taxon>Bacteria</taxon>
        <taxon>Bacillati</taxon>
        <taxon>Cyanobacteriota</taxon>
        <taxon>Cyanophyceae</taxon>
        <taxon>Desertifilales</taxon>
        <taxon>Desertifilaceae</taxon>
        <taxon>Roseofilum</taxon>
        <taxon>Roseofilum casamattae</taxon>
    </lineage>
</organism>
<comment type="caution">
    <text evidence="1">The sequence shown here is derived from an EMBL/GenBank/DDBJ whole genome shotgun (WGS) entry which is preliminary data.</text>
</comment>
<sequence length="287" mass="32832">MSLTLEDNRQRAILLIQEIEEKNVRLSPYAIANELRRYTRISYTNSLFRWATLSDVDHIDNRLDLNLTLCAQTVDFAHLIAALSDQIDLPGWKNWWNFTTDWTGKHSSWSGDLAQAVLDFRDRKFTSMEDALNADASLPDLAANVAAVRVGSMVNRNTSARVLGLGKSRYDLKISEGIITYNRGIYAGQVREFIIEELQGQISQNKLVNVEEVTATIRSAIVEFLGFMRLLKFGIKLKNWQADRTYRQLARVSHQTITVAEEVEKDDVRSATAYFLNYLFEFGQLLE</sequence>
<keyword evidence="2" id="KW-1185">Reference proteome</keyword>
<accession>A0ABT7C1W9</accession>
<evidence type="ECO:0000313" key="2">
    <source>
        <dbReference type="Proteomes" id="UP001232992"/>
    </source>
</evidence>
<evidence type="ECO:0000313" key="1">
    <source>
        <dbReference type="EMBL" id="MDJ1184523.1"/>
    </source>
</evidence>
<proteinExistence type="predicted"/>